<evidence type="ECO:0008006" key="5">
    <source>
        <dbReference type="Google" id="ProtNLM"/>
    </source>
</evidence>
<keyword evidence="4" id="KW-1185">Reference proteome</keyword>
<dbReference type="VEuPathDB" id="FungiDB:AJ78_03265"/>
<dbReference type="Pfam" id="PF12657">
    <property type="entry name" value="TFIIIC_delta"/>
    <property type="match status" value="1"/>
</dbReference>
<dbReference type="GO" id="GO:0004402">
    <property type="term" value="F:histone acetyltransferase activity"/>
    <property type="evidence" value="ECO:0007669"/>
    <property type="project" value="InterPro"/>
</dbReference>
<evidence type="ECO:0000259" key="1">
    <source>
        <dbReference type="Pfam" id="PF12657"/>
    </source>
</evidence>
<protein>
    <recommendedName>
        <fullName evidence="5">Transcription factor IIIC putative zinc-finger domain-containing protein</fullName>
    </recommendedName>
</protein>
<dbReference type="InterPro" id="IPR024764">
    <property type="entry name" value="TFIIIC_Znf"/>
</dbReference>
<evidence type="ECO:0000313" key="3">
    <source>
        <dbReference type="EMBL" id="OJD16574.1"/>
    </source>
</evidence>
<evidence type="ECO:0000259" key="2">
    <source>
        <dbReference type="Pfam" id="PF12660"/>
    </source>
</evidence>
<dbReference type="EMBL" id="LGRN01000101">
    <property type="protein sequence ID" value="OJD16574.1"/>
    <property type="molecule type" value="Genomic_DNA"/>
</dbReference>
<dbReference type="PANTHER" id="PTHR15496">
    <property type="entry name" value="GENERAL TRANSCRIPTION FACTOR 3C POLYPEPTIDE 4 FAMILY"/>
    <property type="match status" value="1"/>
</dbReference>
<dbReference type="InterPro" id="IPR024761">
    <property type="entry name" value="TFIIIC_delta_N"/>
</dbReference>
<feature type="domain" description="Transcription factor IIIC 90kDa subunit N-terminal" evidence="1">
    <location>
        <begin position="19"/>
        <end position="521"/>
    </location>
</feature>
<dbReference type="GO" id="GO:0006384">
    <property type="term" value="P:transcription initiation at RNA polymerase III promoter"/>
    <property type="evidence" value="ECO:0007669"/>
    <property type="project" value="InterPro"/>
</dbReference>
<organism evidence="3 4">
    <name type="scientific">Emergomyces pasteurianus Ep9510</name>
    <dbReference type="NCBI Taxonomy" id="1447872"/>
    <lineage>
        <taxon>Eukaryota</taxon>
        <taxon>Fungi</taxon>
        <taxon>Dikarya</taxon>
        <taxon>Ascomycota</taxon>
        <taxon>Pezizomycotina</taxon>
        <taxon>Eurotiomycetes</taxon>
        <taxon>Eurotiomycetidae</taxon>
        <taxon>Onygenales</taxon>
        <taxon>Ajellomycetaceae</taxon>
        <taxon>Emergomyces</taxon>
    </lineage>
</organism>
<dbReference type="GO" id="GO:0000127">
    <property type="term" value="C:transcription factor TFIIIC complex"/>
    <property type="evidence" value="ECO:0007669"/>
    <property type="project" value="InterPro"/>
</dbReference>
<dbReference type="Pfam" id="PF12660">
    <property type="entry name" value="zf-TFIIIC"/>
    <property type="match status" value="1"/>
</dbReference>
<dbReference type="PANTHER" id="PTHR15496:SF2">
    <property type="entry name" value="GENERAL TRANSCRIPTION FACTOR 3C POLYPEPTIDE 4"/>
    <property type="match status" value="1"/>
</dbReference>
<dbReference type="OrthoDB" id="6021743at2759"/>
<feature type="domain" description="Transcription factor IIIC putative zinc-finger" evidence="2">
    <location>
        <begin position="659"/>
        <end position="767"/>
    </location>
</feature>
<reference evidence="3 4" key="1">
    <citation type="submission" date="2015-07" db="EMBL/GenBank/DDBJ databases">
        <title>Emmonsia species relationships and genome sequence.</title>
        <authorList>
            <consortium name="The Broad Institute Genomics Platform"/>
            <person name="Cuomo C.A."/>
            <person name="Munoz J.F."/>
            <person name="Imamovic A."/>
            <person name="Priest M.E."/>
            <person name="Young S."/>
            <person name="Clay O.K."/>
            <person name="McEwen J.G."/>
        </authorList>
    </citation>
    <scope>NUCLEOTIDE SEQUENCE [LARGE SCALE GENOMIC DNA]</scope>
    <source>
        <strain evidence="3 4">UAMH 9510</strain>
    </source>
</reference>
<dbReference type="Proteomes" id="UP000182235">
    <property type="component" value="Unassembled WGS sequence"/>
</dbReference>
<accession>A0A1J9PKH3</accession>
<dbReference type="AlphaFoldDB" id="A0A1J9PKH3"/>
<gene>
    <name evidence="3" type="ORF">AJ78_03265</name>
</gene>
<sequence length="769" mass="85886">MLDPVELKLFPSCFDCITWSRDGDLAVALGEYVHVLIPQLKKSASSLSTSNTQWATTKFRANVFTNKEWPMIFPQPSETFSLGEEQSTSHVVALAWSPQHLAKYSRHVLAVLTSNLVLSLWELVDGHSKWVRTVVVNEVLRRTFGTLLAGKSSILLRKQRVRSFCWSPEGGYDHNGNAIEVHPACRDMSLLAVANDADEIILIRVRNDRRASDTHTRRSLWVEVISYCELPPPTVAYTHVQPDSLFGQSMRSVRVVSHIAWGRWRQDMDDRDNLKHISHLAIIHATELRVFLLHTLSKEKEGCKNTETKLDICFSGASPSSDEEQFQHTNFQGPLCWIDIEGPENIPSSWLAVGYLGGYVVIPFDSLFPRAENKRQHEPSTVSLHHALRRDAVEDCSSLEWEPITAITSTTDAHSKTPVLHIANFSSSLYSLPLPAMQNQSITASSNRHSDNAQSADLHRQIEGFRSRFDLDHDLGGMSISKIWGMASYRGWVAACFTVHPSDMVEYVTTARECSRIVFTPPHVEESPGQGDGEPSSVELPWNIPLQITPEYMKAARAKALSFILDESHRRVSNDPWVRKLQYAAICCVITDQDPVDQPRLLEAARSAAQWLSSAFNLVLSQELSCIDQKLHSQIQHSSESTASPTTKLILAKNRGPQTGEGHDVFEFCDICGSGIDWYSAEESQCADGHVFARCGLTFLSIQDPSISKRCSGCGGEVLDAELVEAPFLIEPEMEATGESQPLRQHGGLLDILCDTFDTCIYCGGRFRE</sequence>
<evidence type="ECO:0000313" key="4">
    <source>
        <dbReference type="Proteomes" id="UP000182235"/>
    </source>
</evidence>
<comment type="caution">
    <text evidence="3">The sequence shown here is derived from an EMBL/GenBank/DDBJ whole genome shotgun (WGS) entry which is preliminary data.</text>
</comment>
<proteinExistence type="predicted"/>
<dbReference type="STRING" id="1447872.A0A1J9PKH3"/>
<dbReference type="InterPro" id="IPR044230">
    <property type="entry name" value="GTF3C4"/>
</dbReference>
<name>A0A1J9PKH3_9EURO</name>